<comment type="caution">
    <text evidence="13">The sequence shown here is derived from an EMBL/GenBank/DDBJ whole genome shotgun (WGS) entry which is preliminary data.</text>
</comment>
<evidence type="ECO:0000259" key="11">
    <source>
        <dbReference type="Pfam" id="PF02868"/>
    </source>
</evidence>
<dbReference type="SUPFAM" id="SSF55486">
    <property type="entry name" value="Metalloproteases ('zincins'), catalytic domain"/>
    <property type="match status" value="1"/>
</dbReference>
<evidence type="ECO:0000259" key="10">
    <source>
        <dbReference type="Pfam" id="PF01447"/>
    </source>
</evidence>
<organism evidence="13 14">
    <name type="scientific">Duganella qianjiadongensis</name>
    <dbReference type="NCBI Taxonomy" id="2692176"/>
    <lineage>
        <taxon>Bacteria</taxon>
        <taxon>Pseudomonadati</taxon>
        <taxon>Pseudomonadota</taxon>
        <taxon>Betaproteobacteria</taxon>
        <taxon>Burkholderiales</taxon>
        <taxon>Oxalobacteraceae</taxon>
        <taxon>Telluria group</taxon>
        <taxon>Duganella</taxon>
    </lineage>
</organism>
<dbReference type="PANTHER" id="PTHR33794">
    <property type="entry name" value="BACILLOLYSIN"/>
    <property type="match status" value="1"/>
</dbReference>
<dbReference type="PANTHER" id="PTHR33794:SF1">
    <property type="entry name" value="BACILLOLYSIN"/>
    <property type="match status" value="1"/>
</dbReference>
<dbReference type="InterPro" id="IPR001570">
    <property type="entry name" value="Peptidase_M4_C_domain"/>
</dbReference>
<evidence type="ECO:0000256" key="4">
    <source>
        <dbReference type="ARBA" id="ARBA00022729"/>
    </source>
</evidence>
<protein>
    <submittedName>
        <fullName evidence="13">M4 family peptidase</fullName>
    </submittedName>
</protein>
<proteinExistence type="inferred from homology"/>
<dbReference type="InterPro" id="IPR050728">
    <property type="entry name" value="Zinc_Metalloprotease_M4"/>
</dbReference>
<dbReference type="RefSeq" id="WP_161039639.1">
    <property type="nucleotide sequence ID" value="NZ_WWCM01000008.1"/>
</dbReference>
<dbReference type="Proteomes" id="UP000478090">
    <property type="component" value="Unassembled WGS sequence"/>
</dbReference>
<dbReference type="InterPro" id="IPR036179">
    <property type="entry name" value="Ig-like_dom_sf"/>
</dbReference>
<keyword evidence="3" id="KW-0479">Metal-binding</keyword>
<feature type="domain" description="FTP" evidence="12">
    <location>
        <begin position="75"/>
        <end position="108"/>
    </location>
</feature>
<feature type="domain" description="Peptidase M4" evidence="10">
    <location>
        <begin position="247"/>
        <end position="409"/>
    </location>
</feature>
<gene>
    <name evidence="13" type="ORF">GTP27_13215</name>
</gene>
<evidence type="ECO:0000313" key="14">
    <source>
        <dbReference type="Proteomes" id="UP000478090"/>
    </source>
</evidence>
<evidence type="ECO:0000256" key="5">
    <source>
        <dbReference type="ARBA" id="ARBA00022801"/>
    </source>
</evidence>
<dbReference type="EMBL" id="WWCM01000008">
    <property type="protein sequence ID" value="MYM40284.1"/>
    <property type="molecule type" value="Genomic_DNA"/>
</dbReference>
<keyword evidence="7" id="KW-0482">Metalloprotease</keyword>
<keyword evidence="14" id="KW-1185">Reference proteome</keyword>
<feature type="region of interest" description="Disordered" evidence="8">
    <location>
        <begin position="113"/>
        <end position="139"/>
    </location>
</feature>
<dbReference type="Pfam" id="PF07504">
    <property type="entry name" value="FTP"/>
    <property type="match status" value="1"/>
</dbReference>
<dbReference type="InterPro" id="IPR013783">
    <property type="entry name" value="Ig-like_fold"/>
</dbReference>
<dbReference type="PRINTS" id="PR00730">
    <property type="entry name" value="THERMOLYSIN"/>
</dbReference>
<comment type="similarity">
    <text evidence="1">Belongs to the peptidase M4 family.</text>
</comment>
<dbReference type="Gene3D" id="2.60.120.260">
    <property type="entry name" value="Galactose-binding domain-like"/>
    <property type="match status" value="1"/>
</dbReference>
<feature type="chain" id="PRO_5045224188" evidence="9">
    <location>
        <begin position="21"/>
        <end position="848"/>
    </location>
</feature>
<dbReference type="InterPro" id="IPR013856">
    <property type="entry name" value="Peptidase_M4_domain"/>
</dbReference>
<dbReference type="InterPro" id="IPR011096">
    <property type="entry name" value="FTP_domain"/>
</dbReference>
<evidence type="ECO:0000256" key="8">
    <source>
        <dbReference type="SAM" id="MobiDB-lite"/>
    </source>
</evidence>
<dbReference type="CDD" id="cd09597">
    <property type="entry name" value="M4_TLP"/>
    <property type="match status" value="1"/>
</dbReference>
<evidence type="ECO:0000313" key="13">
    <source>
        <dbReference type="EMBL" id="MYM40284.1"/>
    </source>
</evidence>
<dbReference type="Gene3D" id="3.10.170.10">
    <property type="match status" value="1"/>
</dbReference>
<name>A0ABW9VPB4_9BURK</name>
<keyword evidence="2" id="KW-0645">Protease</keyword>
<evidence type="ECO:0000256" key="2">
    <source>
        <dbReference type="ARBA" id="ARBA00022670"/>
    </source>
</evidence>
<feature type="signal peptide" evidence="9">
    <location>
        <begin position="1"/>
        <end position="20"/>
    </location>
</feature>
<dbReference type="Pfam" id="PF02868">
    <property type="entry name" value="Peptidase_M4_C"/>
    <property type="match status" value="1"/>
</dbReference>
<keyword evidence="4 9" id="KW-0732">Signal</keyword>
<evidence type="ECO:0000259" key="12">
    <source>
        <dbReference type="Pfam" id="PF07504"/>
    </source>
</evidence>
<feature type="domain" description="Peptidase M4 C-terminal" evidence="11">
    <location>
        <begin position="413"/>
        <end position="592"/>
    </location>
</feature>
<evidence type="ECO:0000256" key="6">
    <source>
        <dbReference type="ARBA" id="ARBA00022833"/>
    </source>
</evidence>
<evidence type="ECO:0000256" key="1">
    <source>
        <dbReference type="ARBA" id="ARBA00009388"/>
    </source>
</evidence>
<dbReference type="InterPro" id="IPR023612">
    <property type="entry name" value="Peptidase_M4"/>
</dbReference>
<dbReference type="Gene3D" id="3.10.450.490">
    <property type="match status" value="1"/>
</dbReference>
<dbReference type="Gene3D" id="1.10.390.10">
    <property type="entry name" value="Neutral Protease Domain 2"/>
    <property type="match status" value="1"/>
</dbReference>
<keyword evidence="5" id="KW-0378">Hydrolase</keyword>
<evidence type="ECO:0000256" key="7">
    <source>
        <dbReference type="ARBA" id="ARBA00023049"/>
    </source>
</evidence>
<keyword evidence="6" id="KW-0862">Zinc</keyword>
<dbReference type="SUPFAM" id="SSF48726">
    <property type="entry name" value="Immunoglobulin"/>
    <property type="match status" value="1"/>
</dbReference>
<dbReference type="InterPro" id="IPR027268">
    <property type="entry name" value="Peptidase_M4/M1_CTD_sf"/>
</dbReference>
<reference evidence="13 14" key="1">
    <citation type="submission" date="2019-12" db="EMBL/GenBank/DDBJ databases">
        <title>Novel species isolated from a subtropical stream in China.</title>
        <authorList>
            <person name="Lu H."/>
        </authorList>
    </citation>
    <scope>NUCLEOTIDE SEQUENCE [LARGE SCALE GENOMIC DNA]</scope>
    <source>
        <strain evidence="13 14">CY13W</strain>
    </source>
</reference>
<accession>A0ABW9VPB4</accession>
<evidence type="ECO:0000256" key="3">
    <source>
        <dbReference type="ARBA" id="ARBA00022723"/>
    </source>
</evidence>
<sequence>MNLPKTVLAASIVASLPVLALPSASMANQLMSAPVAKATPEENQGLLAQLMARDADSGLTASHSMRIDSQHPGLNGEKIVRLQHTYAGLPIFGSESVVLTDSSGKILSTSVADRRTALDGPTPEQADSTGRASRPTAFDTTPAISSADAINQLVQTLAPAGVHRWAPRAELMIYPVMKTVRIASAAGKTEKSLNALDLEEQIDHYELAYYVQLRMASEGKPLYYDVIVNATTGAVLARWKALKTVVGTGNSQYNGAVPINTSQTGNTYQMLDSSRGTGGKFGGMAITNANHSSANSPSPGSIYTNSSNTWGDGKQYVAGGSTTNANGQTAAVNALWGLMNTYDTLKNALGWHSLDGNNTATYIAAHVDNNYDNAFYDDDCKCMYIGDGSSFNSLGAIDVIGHEMSHGVTASTANLVYSGESGGLNESNSDIGGEMVEAYARAGGSGSVIPASGNDWMMGKEISKTGQPLRWMYKPSKDGSSPDAWSSSLKNLDVHYTSGPNNRMFYFLSQGSSASSTSDYYSKFLVKSPAAMTGIGSDKAYRIWFLALTTKFTSTTNYADARSKVLAAAQELYGTGSREAIAVQRAYAAINVGSDIDEAGGGGSVAITTQPASISVAAGASASFSVAAAGGTPPYTYQWYRNDAAISGATAASYSFPAQAGDDGAVFYATIRDASSPPQSVSSARANLSVGSSAVKERVSNGGFEAGATGWSGTTGVIGSFSGQSAFEGSKYAWLGGNGRSTTETLSQALTIPGDASSATLSFALHIDTAESGSKAYDKMIVAIKNSSGTTLATLASYSNTDAASGYQTRSFNLLPYKGQTVTLSFSMTEDSTLQTSFVLDKVSLLTQ</sequence>
<dbReference type="Gene3D" id="2.60.40.10">
    <property type="entry name" value="Immunoglobulins"/>
    <property type="match status" value="1"/>
</dbReference>
<evidence type="ECO:0000256" key="9">
    <source>
        <dbReference type="SAM" id="SignalP"/>
    </source>
</evidence>
<dbReference type="Pfam" id="PF01447">
    <property type="entry name" value="Peptidase_M4"/>
    <property type="match status" value="1"/>
</dbReference>